<dbReference type="Proteomes" id="UP000614261">
    <property type="component" value="Unassembled WGS sequence"/>
</dbReference>
<sequence length="132" mass="15271">MLVGEDGVERSDRAWMQVYRALNHNTVFSRCDSDMIDRFPPQIGEFGYYFKAFQLKRHEADYSPVVEIDLDSVRQDLDIAKGVIEDFLGQSRKHRRAFAAYLIVEQRNNKIIKRRGYPKLDNGTTQAGKAEA</sequence>
<organism evidence="1 2">
    <name type="scientific">Blastomonas aquatica</name>
    <dbReference type="NCBI Taxonomy" id="1510276"/>
    <lineage>
        <taxon>Bacteria</taxon>
        <taxon>Pseudomonadati</taxon>
        <taxon>Pseudomonadota</taxon>
        <taxon>Alphaproteobacteria</taxon>
        <taxon>Sphingomonadales</taxon>
        <taxon>Sphingomonadaceae</taxon>
        <taxon>Blastomonas</taxon>
    </lineage>
</organism>
<evidence type="ECO:0000313" key="2">
    <source>
        <dbReference type="Proteomes" id="UP000614261"/>
    </source>
</evidence>
<dbReference type="EMBL" id="BMGD01000001">
    <property type="protein sequence ID" value="GGB51964.1"/>
    <property type="molecule type" value="Genomic_DNA"/>
</dbReference>
<proteinExistence type="predicted"/>
<comment type="caution">
    <text evidence="1">The sequence shown here is derived from an EMBL/GenBank/DDBJ whole genome shotgun (WGS) entry which is preliminary data.</text>
</comment>
<gene>
    <name evidence="1" type="ORF">GCM10010833_03390</name>
</gene>
<keyword evidence="2" id="KW-1185">Reference proteome</keyword>
<name>A0ABQ1IU78_9SPHN</name>
<evidence type="ECO:0000313" key="1">
    <source>
        <dbReference type="EMBL" id="GGB51964.1"/>
    </source>
</evidence>
<protein>
    <submittedName>
        <fullName evidence="1">Uncharacterized protein</fullName>
    </submittedName>
</protein>
<accession>A0ABQ1IU78</accession>
<reference evidence="2" key="1">
    <citation type="journal article" date="2019" name="Int. J. Syst. Evol. Microbiol.">
        <title>The Global Catalogue of Microorganisms (GCM) 10K type strain sequencing project: providing services to taxonomists for standard genome sequencing and annotation.</title>
        <authorList>
            <consortium name="The Broad Institute Genomics Platform"/>
            <consortium name="The Broad Institute Genome Sequencing Center for Infectious Disease"/>
            <person name="Wu L."/>
            <person name="Ma J."/>
        </authorList>
    </citation>
    <scope>NUCLEOTIDE SEQUENCE [LARGE SCALE GENOMIC DNA]</scope>
    <source>
        <strain evidence="2">CGMCC 1.12851</strain>
    </source>
</reference>
<dbReference type="RefSeq" id="WP_188512625.1">
    <property type="nucleotide sequence ID" value="NZ_BMGD01000001.1"/>
</dbReference>